<gene>
    <name evidence="1" type="ORF">RZS28_18585</name>
</gene>
<evidence type="ECO:0000313" key="2">
    <source>
        <dbReference type="Proteomes" id="UP001626536"/>
    </source>
</evidence>
<sequence>MVNSAAEKGVLRDWAGKDSVIASVAWRKEELYRIALIRRSDAGVALLEIPRDVRDGMRFFDSDAVKMRAGLFARLVSCALRNIEFQKPGEFGMEAVRDGATPAELGSIRRLARQVVGVDLGEFELPDGPLLN</sequence>
<dbReference type="EMBL" id="CP136863">
    <property type="protein sequence ID" value="WOJ91736.1"/>
    <property type="molecule type" value="Genomic_DNA"/>
</dbReference>
<organism evidence="1 2">
    <name type="scientific">Methylocapsa polymorpha</name>
    <dbReference type="NCBI Taxonomy" id="3080828"/>
    <lineage>
        <taxon>Bacteria</taxon>
        <taxon>Pseudomonadati</taxon>
        <taxon>Pseudomonadota</taxon>
        <taxon>Alphaproteobacteria</taxon>
        <taxon>Hyphomicrobiales</taxon>
        <taxon>Beijerinckiaceae</taxon>
        <taxon>Methylocapsa</taxon>
    </lineage>
</organism>
<geneLocation type="plasmid" evidence="1 2">
    <name>pRX1</name>
</geneLocation>
<evidence type="ECO:0000313" key="1">
    <source>
        <dbReference type="EMBL" id="WOJ91736.1"/>
    </source>
</evidence>
<protein>
    <submittedName>
        <fullName evidence="1">Uncharacterized protein</fullName>
    </submittedName>
</protein>
<dbReference type="Proteomes" id="UP001626536">
    <property type="component" value="Plasmid pRX1"/>
</dbReference>
<dbReference type="RefSeq" id="WP_407341202.1">
    <property type="nucleotide sequence ID" value="NZ_CP136863.1"/>
</dbReference>
<name>A0ABZ0HXS2_9HYPH</name>
<accession>A0ABZ0HXS2</accession>
<keyword evidence="2" id="KW-1185">Reference proteome</keyword>
<keyword evidence="1" id="KW-0614">Plasmid</keyword>
<reference evidence="1 2" key="1">
    <citation type="submission" date="2023-10" db="EMBL/GenBank/DDBJ databases">
        <title>Novel methanotroph of the genus Methylocapsa from a subarctic wetland.</title>
        <authorList>
            <person name="Belova S.E."/>
            <person name="Oshkin I.Y."/>
            <person name="Miroshnikov K."/>
            <person name="Dedysh S.N."/>
        </authorList>
    </citation>
    <scope>NUCLEOTIDE SEQUENCE [LARGE SCALE GENOMIC DNA]</scope>
    <source>
        <strain evidence="1 2">RX1</strain>
        <plasmid evidence="1 2">pRX1</plasmid>
    </source>
</reference>
<proteinExistence type="predicted"/>